<feature type="domain" description="OmpA-like" evidence="6">
    <location>
        <begin position="794"/>
        <end position="914"/>
    </location>
</feature>
<dbReference type="SUPFAM" id="SSF82171">
    <property type="entry name" value="DPP6 N-terminal domain-like"/>
    <property type="match status" value="1"/>
</dbReference>
<comment type="subcellular location">
    <subcellularLocation>
        <location evidence="1">Cell outer membrane</location>
    </subcellularLocation>
</comment>
<keyword evidence="5" id="KW-0732">Signal</keyword>
<dbReference type="AlphaFoldDB" id="A0A1G6QHG2"/>
<evidence type="ECO:0000256" key="3">
    <source>
        <dbReference type="ARBA" id="ARBA00023237"/>
    </source>
</evidence>
<dbReference type="InterPro" id="IPR006664">
    <property type="entry name" value="OMP_bac"/>
</dbReference>
<dbReference type="InterPro" id="IPR006665">
    <property type="entry name" value="OmpA-like"/>
</dbReference>
<dbReference type="SUPFAM" id="SSF48452">
    <property type="entry name" value="TPR-like"/>
    <property type="match status" value="1"/>
</dbReference>
<evidence type="ECO:0000256" key="1">
    <source>
        <dbReference type="ARBA" id="ARBA00004442"/>
    </source>
</evidence>
<dbReference type="InterPro" id="IPR011659">
    <property type="entry name" value="WD40"/>
</dbReference>
<dbReference type="PANTHER" id="PTHR30329:SF21">
    <property type="entry name" value="LIPOPROTEIN YIAD-RELATED"/>
    <property type="match status" value="1"/>
</dbReference>
<dbReference type="PROSITE" id="PS51123">
    <property type="entry name" value="OMPA_2"/>
    <property type="match status" value="1"/>
</dbReference>
<dbReference type="InterPro" id="IPR036737">
    <property type="entry name" value="OmpA-like_sf"/>
</dbReference>
<reference evidence="7 8" key="1">
    <citation type="submission" date="2016-09" db="EMBL/GenBank/DDBJ databases">
        <authorList>
            <person name="Capua I."/>
            <person name="De Benedictis P."/>
            <person name="Joannis T."/>
            <person name="Lombin L.H."/>
            <person name="Cattoli G."/>
        </authorList>
    </citation>
    <scope>NUCLEOTIDE SEQUENCE [LARGE SCALE GENOMIC DNA]</scope>
    <source>
        <strain evidence="7 8">A7P-90m</strain>
    </source>
</reference>
<dbReference type="Gene3D" id="2.120.10.30">
    <property type="entry name" value="TolB, C-terminal domain"/>
    <property type="match status" value="1"/>
</dbReference>
<dbReference type="EMBL" id="FMYP01000061">
    <property type="protein sequence ID" value="SDC91910.1"/>
    <property type="molecule type" value="Genomic_DNA"/>
</dbReference>
<dbReference type="Pfam" id="PF07676">
    <property type="entry name" value="PD40"/>
    <property type="match status" value="3"/>
</dbReference>
<dbReference type="InterPro" id="IPR050330">
    <property type="entry name" value="Bact_OuterMem_StrucFunc"/>
</dbReference>
<sequence>MIKRFLLLAFLLLAVAGAKGQVISKNVQRADRAFDDNNYKKALDGYLRAASEEAVTAHLARQVGSCYRLQGDMTQAEIWYEKALQQPDHTSLDYMLLGFVQKANGKSELAASSLNKLYARQMLPDLNSNGSNASSIMARFRSGFLSFRIVPISINSAEADFSPSICRDALVYATSRFDRELAHLDRQINPQQHLSLFTARLSNNGELGTPFVFSNDLLSHFYTGPIAFSPSCDTAYFVRKKFLKARLGDEKQMSDNNLKIHRAIYNHGEWIDQGPVSFSSETYSVGDPAVSPDGKKLFFISDMPGGIGGADLYSCDIRSNGTFGEAINLGTKINTTGNEMTPFVAADGTLFFSSDTHPGFGNLDLFIAYPTATGFDYVTNLGYPLNGEYDDFGAVISPTGKLGFYTSNRPGGAGDDDIYKIEIEKITVTHSVEGQVVDEKGSPVITSTVKVMEGKTLINTLSTDAAGRFTFKLDDGHEVSLLLDRNDFFPATATISSYGLGLKPTQIPLKIIMKRDVGYTLTGTILSAADGSAIIGARAIAYPPDTTKAIVGVADQLARLNFKVSKETDYRIRIEKVGFVSKWFTLSTKNRERGELNLSTLFDTKLEPEVKPGVFGTVTDAKTALPLPNVVITLSSPVLAQNLKLATNITGKFTQTDMPEGDYSVTIEKEGYQTLNFSAVVGKQPVNLNSNYRLALELKAGSFIAVGLVTNKDDNTPLKDVTITLLNKTTNEKIQNRTDEYGSFDFKVEADRIYILKLEKDKFFAKTQMISTQGVPAGMFNLNTAYDLKLEPIVMNKAIEIPNIYYDLGKYNIKPTAALELDKVVTLLSENPTIRIELSSHTDARGGAAQNQQLSQKRAEAAVNYIISKGIAVSRIEAKGYGDTMIKNHCNKGVQCSEGDHAVNRRTEIKVISF</sequence>
<feature type="chain" id="PRO_5011706600" evidence="5">
    <location>
        <begin position="21"/>
        <end position="914"/>
    </location>
</feature>
<dbReference type="SUPFAM" id="SSF103088">
    <property type="entry name" value="OmpA-like"/>
    <property type="match status" value="1"/>
</dbReference>
<dbReference type="Gene3D" id="3.30.1330.60">
    <property type="entry name" value="OmpA-like domain"/>
    <property type="match status" value="1"/>
</dbReference>
<keyword evidence="8" id="KW-1185">Reference proteome</keyword>
<dbReference type="Pfam" id="PF00691">
    <property type="entry name" value="OmpA"/>
    <property type="match status" value="1"/>
</dbReference>
<dbReference type="OrthoDB" id="1488841at2"/>
<dbReference type="InterPro" id="IPR011990">
    <property type="entry name" value="TPR-like_helical_dom_sf"/>
</dbReference>
<dbReference type="Gene3D" id="1.25.40.10">
    <property type="entry name" value="Tetratricopeptide repeat domain"/>
    <property type="match status" value="1"/>
</dbReference>
<organism evidence="7 8">
    <name type="scientific">Williamwhitmania taraxaci</name>
    <dbReference type="NCBI Taxonomy" id="1640674"/>
    <lineage>
        <taxon>Bacteria</taxon>
        <taxon>Pseudomonadati</taxon>
        <taxon>Bacteroidota</taxon>
        <taxon>Bacteroidia</taxon>
        <taxon>Bacteroidales</taxon>
        <taxon>Williamwhitmaniaceae</taxon>
        <taxon>Williamwhitmania</taxon>
    </lineage>
</organism>
<dbReference type="PRINTS" id="PR01021">
    <property type="entry name" value="OMPADOMAIN"/>
</dbReference>
<evidence type="ECO:0000256" key="2">
    <source>
        <dbReference type="ARBA" id="ARBA00023136"/>
    </source>
</evidence>
<protein>
    <submittedName>
        <fullName evidence="7">WD40-like Beta Propeller Repeat</fullName>
    </submittedName>
</protein>
<dbReference type="InterPro" id="IPR008969">
    <property type="entry name" value="CarboxyPept-like_regulatory"/>
</dbReference>
<dbReference type="RefSeq" id="WP_092440004.1">
    <property type="nucleotide sequence ID" value="NZ_FMYP01000061.1"/>
</dbReference>
<accession>A0A1G6QHG2</accession>
<dbReference type="Proteomes" id="UP000199452">
    <property type="component" value="Unassembled WGS sequence"/>
</dbReference>
<evidence type="ECO:0000313" key="8">
    <source>
        <dbReference type="Proteomes" id="UP000199452"/>
    </source>
</evidence>
<evidence type="ECO:0000313" key="7">
    <source>
        <dbReference type="EMBL" id="SDC91910.1"/>
    </source>
</evidence>
<name>A0A1G6QHG2_9BACT</name>
<dbReference type="CDD" id="cd07185">
    <property type="entry name" value="OmpA_C-like"/>
    <property type="match status" value="1"/>
</dbReference>
<dbReference type="InterPro" id="IPR011042">
    <property type="entry name" value="6-blade_b-propeller_TolB-like"/>
</dbReference>
<gene>
    <name evidence="7" type="ORF">SAMN05216323_106121</name>
</gene>
<dbReference type="STRING" id="1640674.SAMN05216323_106121"/>
<evidence type="ECO:0000259" key="6">
    <source>
        <dbReference type="PROSITE" id="PS51123"/>
    </source>
</evidence>
<keyword evidence="2 4" id="KW-0472">Membrane</keyword>
<proteinExistence type="predicted"/>
<dbReference type="Pfam" id="PF13620">
    <property type="entry name" value="CarboxypepD_reg"/>
    <property type="match status" value="1"/>
</dbReference>
<feature type="signal peptide" evidence="5">
    <location>
        <begin position="1"/>
        <end position="20"/>
    </location>
</feature>
<evidence type="ECO:0000256" key="5">
    <source>
        <dbReference type="SAM" id="SignalP"/>
    </source>
</evidence>
<dbReference type="PANTHER" id="PTHR30329">
    <property type="entry name" value="STATOR ELEMENT OF FLAGELLAR MOTOR COMPLEX"/>
    <property type="match status" value="1"/>
</dbReference>
<dbReference type="Gene3D" id="2.60.40.1120">
    <property type="entry name" value="Carboxypeptidase-like, regulatory domain"/>
    <property type="match status" value="1"/>
</dbReference>
<dbReference type="GO" id="GO:0009279">
    <property type="term" value="C:cell outer membrane"/>
    <property type="evidence" value="ECO:0007669"/>
    <property type="project" value="UniProtKB-SubCell"/>
</dbReference>
<keyword evidence="3" id="KW-0998">Cell outer membrane</keyword>
<evidence type="ECO:0000256" key="4">
    <source>
        <dbReference type="PROSITE-ProRule" id="PRU00473"/>
    </source>
</evidence>
<dbReference type="SUPFAM" id="SSF49464">
    <property type="entry name" value="Carboxypeptidase regulatory domain-like"/>
    <property type="match status" value="3"/>
</dbReference>